<keyword evidence="3" id="KW-1185">Reference proteome</keyword>
<dbReference type="GO" id="GO:0005886">
    <property type="term" value="C:plasma membrane"/>
    <property type="evidence" value="ECO:0007669"/>
    <property type="project" value="TreeGrafter"/>
</dbReference>
<dbReference type="AlphaFoldDB" id="A0A2X4Z8Q1"/>
<feature type="transmembrane region" description="Helical" evidence="1">
    <location>
        <begin position="125"/>
        <end position="143"/>
    </location>
</feature>
<accession>A0A2X4Z8Q1</accession>
<keyword evidence="1" id="KW-0812">Transmembrane</keyword>
<gene>
    <name evidence="2" type="ORF">NCTC4824_02920</name>
</gene>
<dbReference type="KEGG" id="blen:NCTC4824_02920"/>
<dbReference type="PANTHER" id="PTHR34821:SF2">
    <property type="entry name" value="INNER MEMBRANE PROTEIN YDCZ"/>
    <property type="match status" value="1"/>
</dbReference>
<keyword evidence="1" id="KW-1133">Transmembrane helix</keyword>
<organism evidence="2 3">
    <name type="scientific">Lederbergia lenta</name>
    <name type="common">Bacillus lentus</name>
    <dbReference type="NCBI Taxonomy" id="1467"/>
    <lineage>
        <taxon>Bacteria</taxon>
        <taxon>Bacillati</taxon>
        <taxon>Bacillota</taxon>
        <taxon>Bacilli</taxon>
        <taxon>Bacillales</taxon>
        <taxon>Bacillaceae</taxon>
        <taxon>Lederbergia</taxon>
    </lineage>
</organism>
<name>A0A2X4Z8Q1_LEDLE</name>
<feature type="transmembrane region" description="Helical" evidence="1">
    <location>
        <begin position="6"/>
        <end position="25"/>
    </location>
</feature>
<reference evidence="2 3" key="1">
    <citation type="submission" date="2018-06" db="EMBL/GenBank/DDBJ databases">
        <authorList>
            <consortium name="Pathogen Informatics"/>
            <person name="Doyle S."/>
        </authorList>
    </citation>
    <scope>NUCLEOTIDE SEQUENCE [LARGE SCALE GENOMIC DNA]</scope>
    <source>
        <strain evidence="2 3">NCTC4824</strain>
    </source>
</reference>
<dbReference type="InterPro" id="IPR006750">
    <property type="entry name" value="YdcZ"/>
</dbReference>
<dbReference type="EMBL" id="LS483476">
    <property type="protein sequence ID" value="SQI60765.1"/>
    <property type="molecule type" value="Genomic_DNA"/>
</dbReference>
<keyword evidence="1" id="KW-0472">Membrane</keyword>
<sequence>MAKLIYIIISILGGMLAGIQAPVNGELGKKIGTFEGALFSFFIGTLFLTFIVLFFGKGQMSGISAVPKWQLVGGFIGAIFVMTIIIAVPHLGVALTILSAIIGQVLISMVIDHFGFFGVEVIPINWNRVIGLILMFTALFFIYRDRLTI</sequence>
<protein>
    <submittedName>
        <fullName evidence="2">Membrane-spanning protein</fullName>
    </submittedName>
</protein>
<evidence type="ECO:0000313" key="2">
    <source>
        <dbReference type="EMBL" id="SQI60765.1"/>
    </source>
</evidence>
<dbReference type="PANTHER" id="PTHR34821">
    <property type="entry name" value="INNER MEMBRANE PROTEIN YDCZ"/>
    <property type="match status" value="1"/>
</dbReference>
<feature type="transmembrane region" description="Helical" evidence="1">
    <location>
        <begin position="37"/>
        <end position="56"/>
    </location>
</feature>
<dbReference type="Pfam" id="PF04657">
    <property type="entry name" value="DMT_YdcZ"/>
    <property type="match status" value="1"/>
</dbReference>
<dbReference type="STRING" id="1348624.GCA_001591545_01968"/>
<proteinExistence type="predicted"/>
<feature type="transmembrane region" description="Helical" evidence="1">
    <location>
        <begin position="68"/>
        <end position="88"/>
    </location>
</feature>
<evidence type="ECO:0000256" key="1">
    <source>
        <dbReference type="SAM" id="Phobius"/>
    </source>
</evidence>
<feature type="transmembrane region" description="Helical" evidence="1">
    <location>
        <begin position="95"/>
        <end position="119"/>
    </location>
</feature>
<dbReference type="RefSeq" id="WP_231955832.1">
    <property type="nucleotide sequence ID" value="NZ_CBCSGM010000001.1"/>
</dbReference>
<evidence type="ECO:0000313" key="3">
    <source>
        <dbReference type="Proteomes" id="UP000249134"/>
    </source>
</evidence>
<dbReference type="Proteomes" id="UP000249134">
    <property type="component" value="Chromosome 1"/>
</dbReference>